<dbReference type="GO" id="GO:0009882">
    <property type="term" value="F:blue light photoreceptor activity"/>
    <property type="evidence" value="ECO:0007669"/>
    <property type="project" value="InterPro"/>
</dbReference>
<protein>
    <submittedName>
        <fullName evidence="2">FAD-dependent sensor of blue light</fullName>
    </submittedName>
</protein>
<evidence type="ECO:0000313" key="2">
    <source>
        <dbReference type="EMBL" id="TCO77208.1"/>
    </source>
</evidence>
<dbReference type="AlphaFoldDB" id="A0A4R2L3R0"/>
<dbReference type="PROSITE" id="PS50925">
    <property type="entry name" value="BLUF"/>
    <property type="match status" value="1"/>
</dbReference>
<feature type="domain" description="BLUF" evidence="1">
    <location>
        <begin position="21"/>
        <end position="112"/>
    </location>
</feature>
<dbReference type="Proteomes" id="UP000294980">
    <property type="component" value="Unassembled WGS sequence"/>
</dbReference>
<reference evidence="2 3" key="1">
    <citation type="submission" date="2019-03" db="EMBL/GenBank/DDBJ databases">
        <title>Genomic Encyclopedia of Type Strains, Phase IV (KMG-IV): sequencing the most valuable type-strain genomes for metagenomic binning, comparative biology and taxonomic classification.</title>
        <authorList>
            <person name="Goeker M."/>
        </authorList>
    </citation>
    <scope>NUCLEOTIDE SEQUENCE [LARGE SCALE GENOMIC DNA]</scope>
    <source>
        <strain evidence="2 3">DSM 23344</strain>
    </source>
</reference>
<accession>A0A4R2L3R0</accession>
<sequence length="158" mass="18079">MTGSASNSTPDSHRDDRGDELYHLAYVSTLVSPMAAEEVVELLRVARACNEIRGVTGLLLLRGDSFFQVLEGREEDVHAIFERVFADARHHRIEVLFEEPLAEREFGDWQMGFVELDGVDVSELEGVSDFLSRDADPREMFTHLTRSKRLMLMFRQMC</sequence>
<dbReference type="EMBL" id="SLWX01000003">
    <property type="protein sequence ID" value="TCO77208.1"/>
    <property type="molecule type" value="Genomic_DNA"/>
</dbReference>
<name>A0A4R2L3R0_9GAMM</name>
<dbReference type="InterPro" id="IPR007024">
    <property type="entry name" value="BLUF_domain"/>
</dbReference>
<proteinExistence type="predicted"/>
<comment type="caution">
    <text evidence="2">The sequence shown here is derived from an EMBL/GenBank/DDBJ whole genome shotgun (WGS) entry which is preliminary data.</text>
</comment>
<dbReference type="Pfam" id="PF04940">
    <property type="entry name" value="BLUF"/>
    <property type="match status" value="1"/>
</dbReference>
<dbReference type="SMART" id="SM01034">
    <property type="entry name" value="BLUF"/>
    <property type="match status" value="1"/>
</dbReference>
<dbReference type="InterPro" id="IPR036046">
    <property type="entry name" value="Acylphosphatase-like_dom_sf"/>
</dbReference>
<evidence type="ECO:0000259" key="1">
    <source>
        <dbReference type="PROSITE" id="PS50925"/>
    </source>
</evidence>
<dbReference type="SUPFAM" id="SSF54975">
    <property type="entry name" value="Acylphosphatase/BLUF domain-like"/>
    <property type="match status" value="1"/>
</dbReference>
<gene>
    <name evidence="2" type="ORF">EV688_103223</name>
</gene>
<keyword evidence="3" id="KW-1185">Reference proteome</keyword>
<dbReference type="RefSeq" id="WP_117317149.1">
    <property type="nucleotide sequence ID" value="NZ_QQSW01000008.1"/>
</dbReference>
<dbReference type="OrthoDB" id="557705at2"/>
<dbReference type="GO" id="GO:0071949">
    <property type="term" value="F:FAD binding"/>
    <property type="evidence" value="ECO:0007669"/>
    <property type="project" value="InterPro"/>
</dbReference>
<dbReference type="Gene3D" id="3.30.70.100">
    <property type="match status" value="1"/>
</dbReference>
<evidence type="ECO:0000313" key="3">
    <source>
        <dbReference type="Proteomes" id="UP000294980"/>
    </source>
</evidence>
<organism evidence="2 3">
    <name type="scientific">Chromatocurvus halotolerans</name>
    <dbReference type="NCBI Taxonomy" id="1132028"/>
    <lineage>
        <taxon>Bacteria</taxon>
        <taxon>Pseudomonadati</taxon>
        <taxon>Pseudomonadota</taxon>
        <taxon>Gammaproteobacteria</taxon>
        <taxon>Cellvibrionales</taxon>
        <taxon>Halieaceae</taxon>
        <taxon>Chromatocurvus</taxon>
    </lineage>
</organism>